<proteinExistence type="predicted"/>
<keyword evidence="3 5" id="KW-1133">Transmembrane helix</keyword>
<reference evidence="8 9" key="1">
    <citation type="submission" date="2018-03" db="EMBL/GenBank/DDBJ databases">
        <title>Whole genome sequencing of Histamine producing bacteria.</title>
        <authorList>
            <person name="Butler K."/>
        </authorList>
    </citation>
    <scope>NUCLEOTIDE SEQUENCE [LARGE SCALE GENOMIC DNA]</scope>
    <source>
        <strain evidence="7 10">ATCC 25521</strain>
        <strain evidence="8 9">ATCC 33979</strain>
    </source>
</reference>
<dbReference type="EMBL" id="PYOI01000034">
    <property type="protein sequence ID" value="PSV78841.1"/>
    <property type="molecule type" value="Genomic_DNA"/>
</dbReference>
<dbReference type="AlphaFoldDB" id="A0A0D8M475"/>
<comment type="subcellular location">
    <subcellularLocation>
        <location evidence="1">Membrane</location>
        <topology evidence="1">Multi-pass membrane protein</topology>
    </subcellularLocation>
</comment>
<evidence type="ECO:0000256" key="3">
    <source>
        <dbReference type="ARBA" id="ARBA00022989"/>
    </source>
</evidence>
<evidence type="ECO:0000259" key="6">
    <source>
        <dbReference type="Pfam" id="PF06271"/>
    </source>
</evidence>
<dbReference type="EMBL" id="PYOJ01000003">
    <property type="protein sequence ID" value="PSV92726.1"/>
    <property type="molecule type" value="Genomic_DNA"/>
</dbReference>
<keyword evidence="4 5" id="KW-0472">Membrane</keyword>
<dbReference type="OrthoDB" id="5868724at2"/>
<dbReference type="Proteomes" id="UP000241566">
    <property type="component" value="Unassembled WGS sequence"/>
</dbReference>
<feature type="transmembrane region" description="Helical" evidence="5">
    <location>
        <begin position="118"/>
        <end position="139"/>
    </location>
</feature>
<sequence>MSSFSLKYRRVGTFMIDMAIVQMFAMIAKDIFLGVIGYITNGTGVTLSLNDTMALPVLLLLIIGIMALFIGVFMGYHWLCYRLLGTSLSRALLSVKVVSSDDELLTKQRYLKREFDKIYLCIATLGLYPLYAGVQYLTFTNPPWHDKKNHTNVVER</sequence>
<feature type="transmembrane region" description="Helical" evidence="5">
    <location>
        <begin position="20"/>
        <end position="41"/>
    </location>
</feature>
<gene>
    <name evidence="8" type="ORF">CTM89_03500</name>
    <name evidence="7" type="ORF">CTM94_17775</name>
</gene>
<evidence type="ECO:0000313" key="10">
    <source>
        <dbReference type="Proteomes" id="UP000241566"/>
    </source>
</evidence>
<dbReference type="Pfam" id="PF06271">
    <property type="entry name" value="RDD"/>
    <property type="match status" value="1"/>
</dbReference>
<protein>
    <recommendedName>
        <fullName evidence="6">RDD domain-containing protein</fullName>
    </recommendedName>
</protein>
<evidence type="ECO:0000313" key="9">
    <source>
        <dbReference type="Proteomes" id="UP000240410"/>
    </source>
</evidence>
<evidence type="ECO:0000313" key="8">
    <source>
        <dbReference type="EMBL" id="PSV92726.1"/>
    </source>
</evidence>
<evidence type="ECO:0000256" key="5">
    <source>
        <dbReference type="SAM" id="Phobius"/>
    </source>
</evidence>
<dbReference type="RefSeq" id="WP_008987478.1">
    <property type="nucleotide sequence ID" value="NZ_JADQAT010000053.1"/>
</dbReference>
<feature type="transmembrane region" description="Helical" evidence="5">
    <location>
        <begin position="53"/>
        <end position="79"/>
    </location>
</feature>
<keyword evidence="10" id="KW-1185">Reference proteome</keyword>
<evidence type="ECO:0000256" key="4">
    <source>
        <dbReference type="ARBA" id="ARBA00023136"/>
    </source>
</evidence>
<accession>A0A0D8M475</accession>
<feature type="domain" description="RDD" evidence="6">
    <location>
        <begin position="9"/>
        <end position="141"/>
    </location>
</feature>
<dbReference type="Proteomes" id="UP000240410">
    <property type="component" value="Unassembled WGS sequence"/>
</dbReference>
<evidence type="ECO:0000313" key="7">
    <source>
        <dbReference type="EMBL" id="PSV78841.1"/>
    </source>
</evidence>
<name>A0A0D8M475_PHOLE</name>
<evidence type="ECO:0000256" key="1">
    <source>
        <dbReference type="ARBA" id="ARBA00004141"/>
    </source>
</evidence>
<dbReference type="GO" id="GO:0016020">
    <property type="term" value="C:membrane"/>
    <property type="evidence" value="ECO:0007669"/>
    <property type="project" value="UniProtKB-SubCell"/>
</dbReference>
<dbReference type="InterPro" id="IPR010432">
    <property type="entry name" value="RDD"/>
</dbReference>
<organism evidence="8 9">
    <name type="scientific">Photobacterium leiognathi</name>
    <dbReference type="NCBI Taxonomy" id="553611"/>
    <lineage>
        <taxon>Bacteria</taxon>
        <taxon>Pseudomonadati</taxon>
        <taxon>Pseudomonadota</taxon>
        <taxon>Gammaproteobacteria</taxon>
        <taxon>Vibrionales</taxon>
        <taxon>Vibrionaceae</taxon>
        <taxon>Photobacterium</taxon>
    </lineage>
</organism>
<evidence type="ECO:0000256" key="2">
    <source>
        <dbReference type="ARBA" id="ARBA00022692"/>
    </source>
</evidence>
<comment type="caution">
    <text evidence="8">The sequence shown here is derived from an EMBL/GenBank/DDBJ whole genome shotgun (WGS) entry which is preliminary data.</text>
</comment>
<keyword evidence="2 5" id="KW-0812">Transmembrane</keyword>